<proteinExistence type="predicted"/>
<dbReference type="InterPro" id="IPR001611">
    <property type="entry name" value="Leu-rich_rpt"/>
</dbReference>
<evidence type="ECO:0000256" key="13">
    <source>
        <dbReference type="ARBA" id="ARBA00023136"/>
    </source>
</evidence>
<feature type="non-terminal residue" evidence="19">
    <location>
        <position position="1"/>
    </location>
</feature>
<evidence type="ECO:0000256" key="8">
    <source>
        <dbReference type="ARBA" id="ARBA00022737"/>
    </source>
</evidence>
<comment type="subcellular location">
    <subcellularLocation>
        <location evidence="1">Membrane</location>
        <topology evidence="1">Single-pass membrane protein</topology>
    </subcellularLocation>
</comment>
<evidence type="ECO:0000256" key="16">
    <source>
        <dbReference type="ARBA" id="ARBA00048679"/>
    </source>
</evidence>
<dbReference type="Pfam" id="PF12819">
    <property type="entry name" value="Malectin_like"/>
    <property type="match status" value="1"/>
</dbReference>
<dbReference type="InterPro" id="IPR011009">
    <property type="entry name" value="Kinase-like_dom_sf"/>
</dbReference>
<dbReference type="EC" id="2.7.11.1" evidence="2"/>
<dbReference type="InterPro" id="IPR001245">
    <property type="entry name" value="Ser-Thr/Tyr_kinase_cat_dom"/>
</dbReference>
<evidence type="ECO:0000256" key="1">
    <source>
        <dbReference type="ARBA" id="ARBA00004167"/>
    </source>
</evidence>
<evidence type="ECO:0000313" key="20">
    <source>
        <dbReference type="Proteomes" id="UP000824469"/>
    </source>
</evidence>
<dbReference type="InterPro" id="IPR000719">
    <property type="entry name" value="Prot_kinase_dom"/>
</dbReference>
<keyword evidence="13 17" id="KW-0472">Membrane</keyword>
<dbReference type="Proteomes" id="UP000824469">
    <property type="component" value="Unassembled WGS sequence"/>
</dbReference>
<dbReference type="InterPro" id="IPR008271">
    <property type="entry name" value="Ser/Thr_kinase_AS"/>
</dbReference>
<keyword evidence="9" id="KW-0547">Nucleotide-binding</keyword>
<dbReference type="Gene3D" id="3.30.200.20">
    <property type="entry name" value="Phosphorylase Kinase, domain 1"/>
    <property type="match status" value="1"/>
</dbReference>
<name>A0AA38F563_TAXCH</name>
<evidence type="ECO:0000256" key="2">
    <source>
        <dbReference type="ARBA" id="ARBA00012513"/>
    </source>
</evidence>
<dbReference type="OMA" id="WIDTEEW"/>
<dbReference type="CDD" id="cd14066">
    <property type="entry name" value="STKc_IRAK"/>
    <property type="match status" value="1"/>
</dbReference>
<dbReference type="InterPro" id="IPR032675">
    <property type="entry name" value="LRR_dom_sf"/>
</dbReference>
<comment type="catalytic activity">
    <reaction evidence="16">
        <text>L-seryl-[protein] + ATP = O-phospho-L-seryl-[protein] + ADP + H(+)</text>
        <dbReference type="Rhea" id="RHEA:17989"/>
        <dbReference type="Rhea" id="RHEA-COMP:9863"/>
        <dbReference type="Rhea" id="RHEA-COMP:11604"/>
        <dbReference type="ChEBI" id="CHEBI:15378"/>
        <dbReference type="ChEBI" id="CHEBI:29999"/>
        <dbReference type="ChEBI" id="CHEBI:30616"/>
        <dbReference type="ChEBI" id="CHEBI:83421"/>
        <dbReference type="ChEBI" id="CHEBI:456216"/>
        <dbReference type="EC" id="2.7.11.1"/>
    </reaction>
</comment>
<dbReference type="SUPFAM" id="SSF52058">
    <property type="entry name" value="L domain-like"/>
    <property type="match status" value="1"/>
</dbReference>
<evidence type="ECO:0000256" key="7">
    <source>
        <dbReference type="ARBA" id="ARBA00022729"/>
    </source>
</evidence>
<protein>
    <recommendedName>
        <fullName evidence="2">non-specific serine/threonine protein kinase</fullName>
        <ecNumber evidence="2">2.7.11.1</ecNumber>
    </recommendedName>
</protein>
<dbReference type="Pfam" id="PF07714">
    <property type="entry name" value="PK_Tyr_Ser-Thr"/>
    <property type="match status" value="1"/>
</dbReference>
<dbReference type="PROSITE" id="PS00108">
    <property type="entry name" value="PROTEIN_KINASE_ST"/>
    <property type="match status" value="1"/>
</dbReference>
<dbReference type="Gene3D" id="3.80.10.10">
    <property type="entry name" value="Ribonuclease Inhibitor"/>
    <property type="match status" value="1"/>
</dbReference>
<dbReference type="InterPro" id="IPR024788">
    <property type="entry name" value="Malectin-like_Carb-bd_dom"/>
</dbReference>
<dbReference type="GO" id="GO:0016020">
    <property type="term" value="C:membrane"/>
    <property type="evidence" value="ECO:0007669"/>
    <property type="project" value="UniProtKB-SubCell"/>
</dbReference>
<dbReference type="SUPFAM" id="SSF56112">
    <property type="entry name" value="Protein kinase-like (PK-like)"/>
    <property type="match status" value="1"/>
</dbReference>
<evidence type="ECO:0000313" key="19">
    <source>
        <dbReference type="EMBL" id="KAH9289556.1"/>
    </source>
</evidence>
<dbReference type="PANTHER" id="PTHR45631:SF162">
    <property type="entry name" value="PROTEIN KINASE DOMAIN-CONTAINING PROTEIN"/>
    <property type="match status" value="1"/>
</dbReference>
<accession>A0AA38F563</accession>
<feature type="transmembrane region" description="Helical" evidence="17">
    <location>
        <begin position="480"/>
        <end position="503"/>
    </location>
</feature>
<evidence type="ECO:0000256" key="4">
    <source>
        <dbReference type="ARBA" id="ARBA00022614"/>
    </source>
</evidence>
<organism evidence="19 20">
    <name type="scientific">Taxus chinensis</name>
    <name type="common">Chinese yew</name>
    <name type="synonym">Taxus wallichiana var. chinensis</name>
    <dbReference type="NCBI Taxonomy" id="29808"/>
    <lineage>
        <taxon>Eukaryota</taxon>
        <taxon>Viridiplantae</taxon>
        <taxon>Streptophyta</taxon>
        <taxon>Embryophyta</taxon>
        <taxon>Tracheophyta</taxon>
        <taxon>Spermatophyta</taxon>
        <taxon>Pinopsida</taxon>
        <taxon>Pinidae</taxon>
        <taxon>Conifers II</taxon>
        <taxon>Cupressales</taxon>
        <taxon>Taxaceae</taxon>
        <taxon>Taxus</taxon>
    </lineage>
</organism>
<evidence type="ECO:0000256" key="11">
    <source>
        <dbReference type="ARBA" id="ARBA00022840"/>
    </source>
</evidence>
<dbReference type="Gene3D" id="2.60.120.430">
    <property type="entry name" value="Galactose-binding lectin"/>
    <property type="match status" value="1"/>
</dbReference>
<dbReference type="SMART" id="SM00220">
    <property type="entry name" value="S_TKc"/>
    <property type="match status" value="1"/>
</dbReference>
<gene>
    <name evidence="19" type="ORF">KI387_033673</name>
</gene>
<feature type="domain" description="Protein kinase" evidence="18">
    <location>
        <begin position="542"/>
        <end position="817"/>
    </location>
</feature>
<evidence type="ECO:0000259" key="18">
    <source>
        <dbReference type="PROSITE" id="PS50011"/>
    </source>
</evidence>
<dbReference type="FunFam" id="3.80.10.10:FF:000129">
    <property type="entry name" value="Leucine-rich repeat receptor-like kinase"/>
    <property type="match status" value="1"/>
</dbReference>
<keyword evidence="14" id="KW-0675">Receptor</keyword>
<keyword evidence="12 17" id="KW-1133">Transmembrane helix</keyword>
<evidence type="ECO:0000256" key="6">
    <source>
        <dbReference type="ARBA" id="ARBA00022692"/>
    </source>
</evidence>
<keyword evidence="4" id="KW-0433">Leucine-rich repeat</keyword>
<comment type="caution">
    <text evidence="19">The sequence shown here is derived from an EMBL/GenBank/DDBJ whole genome shotgun (WGS) entry which is preliminary data.</text>
</comment>
<evidence type="ECO:0000256" key="17">
    <source>
        <dbReference type="SAM" id="Phobius"/>
    </source>
</evidence>
<dbReference type="EMBL" id="JAHRHJ020003813">
    <property type="protein sequence ID" value="KAH9289556.1"/>
    <property type="molecule type" value="Genomic_DNA"/>
</dbReference>
<evidence type="ECO:0000256" key="10">
    <source>
        <dbReference type="ARBA" id="ARBA00022777"/>
    </source>
</evidence>
<comment type="catalytic activity">
    <reaction evidence="15">
        <text>L-threonyl-[protein] + ATP = O-phospho-L-threonyl-[protein] + ADP + H(+)</text>
        <dbReference type="Rhea" id="RHEA:46608"/>
        <dbReference type="Rhea" id="RHEA-COMP:11060"/>
        <dbReference type="Rhea" id="RHEA-COMP:11605"/>
        <dbReference type="ChEBI" id="CHEBI:15378"/>
        <dbReference type="ChEBI" id="CHEBI:30013"/>
        <dbReference type="ChEBI" id="CHEBI:30616"/>
        <dbReference type="ChEBI" id="CHEBI:61977"/>
        <dbReference type="ChEBI" id="CHEBI:456216"/>
        <dbReference type="EC" id="2.7.11.1"/>
    </reaction>
</comment>
<evidence type="ECO:0000256" key="5">
    <source>
        <dbReference type="ARBA" id="ARBA00022679"/>
    </source>
</evidence>
<keyword evidence="5" id="KW-0808">Transferase</keyword>
<dbReference type="Pfam" id="PF13855">
    <property type="entry name" value="LRR_8"/>
    <property type="match status" value="1"/>
</dbReference>
<sequence length="858" mass="96254">FVSLDCGGEEEYNDTQTGLHWTSDQQYTKAGEIKSISPTELKGEIFERPLRQLRCFPQGKRNCYTLPAMEGSKYLIRASFLYGNYDGRQLPPQFELLIDANPWDSVVINRASDIISKEAIAMARSASISVCVARSGDDTPFISALELRPMTPSMYPTVALNYSLFLLSRTDDGSLSNSPTRYPDDEFDRIWQSETSETSDSVLYINTTDNISAGPRLEIPSAVHRTALVSDSITWSRDFEQTGDYFIVLAFAEIEKQNINEVREFKFSIDDEWKYTVQLTEYLQHLDRYMSFEVTNAGTTNFSLDPTSESTVGAIVNGREMYQYSGLLINGTHSEDAEALADIALQLNLDSEWTGDPCLPQKYSWKWVTCTQDSSPRIISVNLSGKRLNGTIPTSFGNLSSLAKLNLANNFLTGPIPVILSNLSQLEELNLAENNLNGSVPTVLVDKERNGRLFLSIEGNEILCQTGTCQNTQKRHPSKALLVSLIIVAVATLVTVTAVIIFIKYKSRSTISKGKPEANYLNLVKFDGCRSFSYEEVKAMTGNFEREIGKGGYGPVFYGCLQDKEVAIKILSDKSHQGITEFSTEVDVLSKLHHKNLVKFVGYCTERQNLVLIYDYMCNGDLRQRLDGQDSSLDWEKRLKIALDAAQGLEYLHLGCKPGIIHRDVKSSNILLNERMDAKIADFGLSKMGPLEGATHITTLVKGTTGYLDPEYYTAHRLTEKSDVYSFGVVLMEIICGRRPHFFDSSTQQQIHITSWVRPALLKGNIESIADPILLNKFNADSMWKVAELSMVCTSPYSMNRPAMNEVVLELKEATRFQTRYYPNMNLHELGSPDPLLHHSQGSSSVLDWERSLYPVAR</sequence>
<keyword evidence="10" id="KW-0418">Kinase</keyword>
<dbReference type="PROSITE" id="PS50011">
    <property type="entry name" value="PROTEIN_KINASE_DOM"/>
    <property type="match status" value="1"/>
</dbReference>
<evidence type="ECO:0000256" key="14">
    <source>
        <dbReference type="ARBA" id="ARBA00023170"/>
    </source>
</evidence>
<keyword evidence="7" id="KW-0732">Signal</keyword>
<evidence type="ECO:0000256" key="12">
    <source>
        <dbReference type="ARBA" id="ARBA00022989"/>
    </source>
</evidence>
<keyword evidence="3" id="KW-0723">Serine/threonine-protein kinase</keyword>
<dbReference type="FunFam" id="3.30.200.20:FF:000039">
    <property type="entry name" value="receptor-like protein kinase FERONIA"/>
    <property type="match status" value="1"/>
</dbReference>
<dbReference type="GO" id="GO:0005524">
    <property type="term" value="F:ATP binding"/>
    <property type="evidence" value="ECO:0007669"/>
    <property type="project" value="UniProtKB-KW"/>
</dbReference>
<keyword evidence="8" id="KW-0677">Repeat</keyword>
<dbReference type="FunFam" id="1.10.510.10:FF:000146">
    <property type="entry name" value="LRR receptor-like serine/threonine-protein kinase IOS1"/>
    <property type="match status" value="1"/>
</dbReference>
<dbReference type="AlphaFoldDB" id="A0AA38F563"/>
<evidence type="ECO:0000256" key="15">
    <source>
        <dbReference type="ARBA" id="ARBA00047899"/>
    </source>
</evidence>
<evidence type="ECO:0000256" key="3">
    <source>
        <dbReference type="ARBA" id="ARBA00022527"/>
    </source>
</evidence>
<evidence type="ECO:0000256" key="9">
    <source>
        <dbReference type="ARBA" id="ARBA00022741"/>
    </source>
</evidence>
<dbReference type="PANTHER" id="PTHR45631">
    <property type="entry name" value="OS07G0107800 PROTEIN-RELATED"/>
    <property type="match status" value="1"/>
</dbReference>
<dbReference type="Gene3D" id="1.10.510.10">
    <property type="entry name" value="Transferase(Phosphotransferase) domain 1"/>
    <property type="match status" value="1"/>
</dbReference>
<reference evidence="19 20" key="1">
    <citation type="journal article" date="2021" name="Nat. Plants">
        <title>The Taxus genome provides insights into paclitaxel biosynthesis.</title>
        <authorList>
            <person name="Xiong X."/>
            <person name="Gou J."/>
            <person name="Liao Q."/>
            <person name="Li Y."/>
            <person name="Zhou Q."/>
            <person name="Bi G."/>
            <person name="Li C."/>
            <person name="Du R."/>
            <person name="Wang X."/>
            <person name="Sun T."/>
            <person name="Guo L."/>
            <person name="Liang H."/>
            <person name="Lu P."/>
            <person name="Wu Y."/>
            <person name="Zhang Z."/>
            <person name="Ro D.K."/>
            <person name="Shang Y."/>
            <person name="Huang S."/>
            <person name="Yan J."/>
        </authorList>
    </citation>
    <scope>NUCLEOTIDE SEQUENCE [LARGE SCALE GENOMIC DNA]</scope>
    <source>
        <strain evidence="19">Ta-2019</strain>
    </source>
</reference>
<keyword evidence="6 17" id="KW-0812">Transmembrane</keyword>
<keyword evidence="11" id="KW-0067">ATP-binding</keyword>
<dbReference type="GO" id="GO:0004674">
    <property type="term" value="F:protein serine/threonine kinase activity"/>
    <property type="evidence" value="ECO:0007669"/>
    <property type="project" value="UniProtKB-KW"/>
</dbReference>
<keyword evidence="20" id="KW-1185">Reference proteome</keyword>